<dbReference type="Pfam" id="PF13203">
    <property type="entry name" value="DUF2201_N"/>
    <property type="match status" value="1"/>
</dbReference>
<dbReference type="OrthoDB" id="9761650at2"/>
<dbReference type="STRING" id="1111728.GCA_000427805_01015"/>
<dbReference type="Proteomes" id="UP000224974">
    <property type="component" value="Unassembled WGS sequence"/>
</dbReference>
<dbReference type="RefSeq" id="WP_029094138.1">
    <property type="nucleotide sequence ID" value="NZ_PDDX01000001.1"/>
</dbReference>
<dbReference type="PANTHER" id="PTHR38730">
    <property type="entry name" value="SLL7028 PROTEIN"/>
    <property type="match status" value="1"/>
</dbReference>
<proteinExistence type="predicted"/>
<comment type="caution">
    <text evidence="3">The sequence shown here is derived from an EMBL/GenBank/DDBJ whole genome shotgun (WGS) entry which is preliminary data.</text>
</comment>
<keyword evidence="4" id="KW-1185">Reference proteome</keyword>
<protein>
    <submittedName>
        <fullName evidence="3">Peptidase</fullName>
    </submittedName>
</protein>
<evidence type="ECO:0000259" key="2">
    <source>
        <dbReference type="Pfam" id="PF13203"/>
    </source>
</evidence>
<gene>
    <name evidence="3" type="ORF">CRN84_20035</name>
</gene>
<sequence length="605" mass="67930">MSKAKSHKNPALEACQEGIEYIKNHRLFSPIWGRVSDRFDHDGRYVSSKAWLIISPNGDLWINPRRRATAPQWARMIAQALVTLGFGLIQQRSPQMLWELAALSVVNQFCDELKIGPLPDELQNWPFPEQLSNDAEVVFREWVADGCPEELNRWHRIWCGGSDSWFYQLNQPHRGWGQPTDWKALFVEGITQSVQLALEIAGGHVATNARPKVLTIAQKARRQLMDYFPLLGALAASFDIEENISLCSQYDIRVAAIDVGAQKIWMNPAAGLNQAECLFVFAHELLHAGLNHASRRRGRDPFLWNVACDFSINGWLIEMQVGTPPSLGLLHDPQFANASSEEIYDSLAQDVRRARKLITLRGNVGEGDILGDGEGSIFTNAETWCRRALNQGLERCLYGSLRGTMPAGLIEEIRSLSQPPIPWDVRLAEWFNEHFPPPERHRSYAHPSRRQSATPKIPRPSLTKPSEDLRMSRVFGVVLDTSGSMDPQLLGKALGAIASYALAHDVSMVRLVCCDAQAYDRGWVEPEQLLYRFTLQGRGGTILQPGIDLLAGLSKRGEFPLVGPVLIITDGFCENQVNIPMEHAWLLPEGRSLPFVPRGEQFRVQ</sequence>
<feature type="domain" description="Putative metallopeptidase" evidence="2">
    <location>
        <begin position="217"/>
        <end position="459"/>
    </location>
</feature>
<evidence type="ECO:0000313" key="4">
    <source>
        <dbReference type="Proteomes" id="UP000224974"/>
    </source>
</evidence>
<name>A0A2C6DRY6_9GAMM</name>
<feature type="region of interest" description="Disordered" evidence="1">
    <location>
        <begin position="438"/>
        <end position="464"/>
    </location>
</feature>
<dbReference type="EMBL" id="PDDX01000001">
    <property type="protein sequence ID" value="PHI31463.1"/>
    <property type="molecule type" value="Genomic_DNA"/>
</dbReference>
<dbReference type="InterPro" id="IPR025154">
    <property type="entry name" value="Put_metallopeptidase_dom"/>
</dbReference>
<dbReference type="PANTHER" id="PTHR38730:SF1">
    <property type="entry name" value="SLL7028 PROTEIN"/>
    <property type="match status" value="1"/>
</dbReference>
<evidence type="ECO:0000256" key="1">
    <source>
        <dbReference type="SAM" id="MobiDB-lite"/>
    </source>
</evidence>
<accession>A0A2C6DRY6</accession>
<evidence type="ECO:0000313" key="3">
    <source>
        <dbReference type="EMBL" id="PHI31463.1"/>
    </source>
</evidence>
<reference evidence="4" key="1">
    <citation type="submission" date="2017-09" db="EMBL/GenBank/DDBJ databases">
        <title>FDA dAtabase for Regulatory Grade micrObial Sequences (FDA-ARGOS): Supporting development and validation of Infectious Disease Dx tests.</title>
        <authorList>
            <person name="Minogue T."/>
            <person name="Wolcott M."/>
            <person name="Wasieloski L."/>
            <person name="Aguilar W."/>
            <person name="Moore D."/>
            <person name="Tallon L."/>
            <person name="Sadzewicz L."/>
            <person name="Ott S."/>
            <person name="Zhao X."/>
            <person name="Nagaraj S."/>
            <person name="Vavikolanu K."/>
            <person name="Aluvathingal J."/>
            <person name="Nadendla S."/>
            <person name="Sichtig H."/>
        </authorList>
    </citation>
    <scope>NUCLEOTIDE SEQUENCE [LARGE SCALE GENOMIC DNA]</scope>
    <source>
        <strain evidence="4">FDAARGOS_387</strain>
    </source>
</reference>
<dbReference type="AlphaFoldDB" id="A0A2C6DRY6"/>
<organism evidence="3 4">
    <name type="scientific">Budvicia aquatica</name>
    <dbReference type="NCBI Taxonomy" id="82979"/>
    <lineage>
        <taxon>Bacteria</taxon>
        <taxon>Pseudomonadati</taxon>
        <taxon>Pseudomonadota</taxon>
        <taxon>Gammaproteobacteria</taxon>
        <taxon>Enterobacterales</taxon>
        <taxon>Budviciaceae</taxon>
        <taxon>Budvicia</taxon>
    </lineage>
</organism>